<reference evidence="2" key="1">
    <citation type="journal article" date="2019" name="Curr. Biol.">
        <title>Genome Sequence of Striga asiatica Provides Insight into the Evolution of Plant Parasitism.</title>
        <authorList>
            <person name="Yoshida S."/>
            <person name="Kim S."/>
            <person name="Wafula E.K."/>
            <person name="Tanskanen J."/>
            <person name="Kim Y.M."/>
            <person name="Honaas L."/>
            <person name="Yang Z."/>
            <person name="Spallek T."/>
            <person name="Conn C.E."/>
            <person name="Ichihashi Y."/>
            <person name="Cheong K."/>
            <person name="Cui S."/>
            <person name="Der J.P."/>
            <person name="Gundlach H."/>
            <person name="Jiao Y."/>
            <person name="Hori C."/>
            <person name="Ishida J.K."/>
            <person name="Kasahara H."/>
            <person name="Kiba T."/>
            <person name="Kim M.S."/>
            <person name="Koo N."/>
            <person name="Laohavisit A."/>
            <person name="Lee Y.H."/>
            <person name="Lumba S."/>
            <person name="McCourt P."/>
            <person name="Mortimer J.C."/>
            <person name="Mutuku J.M."/>
            <person name="Nomura T."/>
            <person name="Sasaki-Sekimoto Y."/>
            <person name="Seto Y."/>
            <person name="Wang Y."/>
            <person name="Wakatake T."/>
            <person name="Sakakibara H."/>
            <person name="Demura T."/>
            <person name="Yamaguchi S."/>
            <person name="Yoneyama K."/>
            <person name="Manabe R.I."/>
            <person name="Nelson D.C."/>
            <person name="Schulman A.H."/>
            <person name="Timko M.P."/>
            <person name="dePamphilis C.W."/>
            <person name="Choi D."/>
            <person name="Shirasu K."/>
        </authorList>
    </citation>
    <scope>NUCLEOTIDE SEQUENCE [LARGE SCALE GENOMIC DNA]</scope>
    <source>
        <strain evidence="2">cv. UVA1</strain>
    </source>
</reference>
<protein>
    <submittedName>
        <fullName evidence="1">Reverse transcriptase</fullName>
    </submittedName>
</protein>
<dbReference type="GO" id="GO:0003964">
    <property type="term" value="F:RNA-directed DNA polymerase activity"/>
    <property type="evidence" value="ECO:0007669"/>
    <property type="project" value="UniProtKB-KW"/>
</dbReference>
<dbReference type="EMBL" id="BKCP01004738">
    <property type="protein sequence ID" value="GER33343.1"/>
    <property type="molecule type" value="Genomic_DNA"/>
</dbReference>
<gene>
    <name evidence="1" type="ORF">STAS_09477</name>
</gene>
<evidence type="ECO:0000313" key="1">
    <source>
        <dbReference type="EMBL" id="GER33343.1"/>
    </source>
</evidence>
<comment type="caution">
    <text evidence="1">The sequence shown here is derived from an EMBL/GenBank/DDBJ whole genome shotgun (WGS) entry which is preliminary data.</text>
</comment>
<organism evidence="1 2">
    <name type="scientific">Striga asiatica</name>
    <name type="common">Asiatic witchweed</name>
    <name type="synonym">Buchnera asiatica</name>
    <dbReference type="NCBI Taxonomy" id="4170"/>
    <lineage>
        <taxon>Eukaryota</taxon>
        <taxon>Viridiplantae</taxon>
        <taxon>Streptophyta</taxon>
        <taxon>Embryophyta</taxon>
        <taxon>Tracheophyta</taxon>
        <taxon>Spermatophyta</taxon>
        <taxon>Magnoliopsida</taxon>
        <taxon>eudicotyledons</taxon>
        <taxon>Gunneridae</taxon>
        <taxon>Pentapetalae</taxon>
        <taxon>asterids</taxon>
        <taxon>lamiids</taxon>
        <taxon>Lamiales</taxon>
        <taxon>Orobanchaceae</taxon>
        <taxon>Buchnereae</taxon>
        <taxon>Striga</taxon>
    </lineage>
</organism>
<evidence type="ECO:0000313" key="2">
    <source>
        <dbReference type="Proteomes" id="UP000325081"/>
    </source>
</evidence>
<keyword evidence="1" id="KW-0548">Nucleotidyltransferase</keyword>
<name>A0A5A7PKF1_STRAF</name>
<proteinExistence type="predicted"/>
<dbReference type="OrthoDB" id="914234at2759"/>
<dbReference type="Proteomes" id="UP000325081">
    <property type="component" value="Unassembled WGS sequence"/>
</dbReference>
<keyword evidence="2" id="KW-1185">Reference proteome</keyword>
<keyword evidence="1" id="KW-0808">Transferase</keyword>
<accession>A0A5A7PKF1</accession>
<dbReference type="AlphaFoldDB" id="A0A5A7PKF1"/>
<keyword evidence="1" id="KW-0695">RNA-directed DNA polymerase</keyword>
<sequence>MEEEIVQKLTSFQLSDKEATVTALDPIDVHNIGARIGSVFNKVKNVSIPHNGWLAGHLDRNCEVRSADIMNGKVKEGLFGEWLRAPDYPHLNPSSPHNVNSESPIPRDDRDLQLWEDCKRELNKDQLEEQFWRQKARISWLQNGDKNSKYFHAQTAQRRKINSITKIHKEDGTPCVTTEEITGCIEESTLNSLLLRALQEGRHWNLETLHSIFSTPEIKAILTIKGLDPHGVDKLVWDGTTSDHPLSVSSVYSSLMEGKWTSLDFLESSRGQKSTAGMRIRSWYGKSGRTETSGLSRKSENLSHSLYKLLSRTG</sequence>